<protein>
    <recommendedName>
        <fullName evidence="1">methylmalonate-semialdehyde dehydrogenase (CoA acylating)</fullName>
        <ecNumber evidence="1">1.2.1.27</ecNumber>
    </recommendedName>
</protein>
<reference evidence="6 7" key="1">
    <citation type="submission" date="2018-10" db="EMBL/GenBank/DDBJ databases">
        <title>GWAS and RNA-Seq identify cryptic mechanisms of antimicrobial resistance in Acinetobacter baumannii.</title>
        <authorList>
            <person name="Sahl J.W."/>
        </authorList>
    </citation>
    <scope>NUCLEOTIDE SEQUENCE [LARGE SCALE GENOMIC DNA]</scope>
    <source>
        <strain evidence="6 7">TG41018</strain>
    </source>
</reference>
<evidence type="ECO:0000256" key="1">
    <source>
        <dbReference type="ARBA" id="ARBA00013048"/>
    </source>
</evidence>
<proteinExistence type="predicted"/>
<sequence length="521" mass="57030">MNTLENFDSNTSANTDTDSSQQAIKVVGHFIDGGLITKTTKKQPVYNPATGESTKEVALADAELVNQVVQIAEQAFPSWRDTPVIKRARVMFKFKQLLEENADKLCQLIGEEHGKICHDAKGELQRGIENVEYACGAPEFLKGEYSKNVGPDIDSWSEFQPLGVVAGITPFNFPAMVPLWMFPMAIVCGNCFILKPSEKAPSAALFLAELLKQAGLPDGVFSVVNGDKEAVDTLLHHPKIQAVSFVGSTPIAEYIYRTATASGKRCQALGGAKNHAIIMPDADIDNVVTSLLGAAFGSSGERCMALSVAVAIGDEVADVVIEKLKQEMKQLKFGHYADERNDFGPLITQAHKDKVQAFIQSAEQQGAKIVVDGRDAKPAGYENGFFVGPTLIDQVSPDMTSYQQEIFGPVLQVIRVQTMQDAMQLINDHEYGNGTCIYTRDGEAARYFTSNIQVGMVGVNVPLPVPVAYHSFGGWKRSLFGDLYAYGPDGVRFYTRRKTITQRWPSTQVREAKQFAMPTLN</sequence>
<evidence type="ECO:0000256" key="4">
    <source>
        <dbReference type="SAM" id="MobiDB-lite"/>
    </source>
</evidence>
<accession>A0A429K2E9</accession>
<evidence type="ECO:0000256" key="3">
    <source>
        <dbReference type="ARBA" id="ARBA00023027"/>
    </source>
</evidence>
<dbReference type="EC" id="1.2.1.27" evidence="1"/>
<dbReference type="InterPro" id="IPR016163">
    <property type="entry name" value="Ald_DH_C"/>
</dbReference>
<dbReference type="FunFam" id="3.40.309.10:FF:000002">
    <property type="entry name" value="Methylmalonate-semialdehyde dehydrogenase (Acylating)"/>
    <property type="match status" value="1"/>
</dbReference>
<dbReference type="PROSITE" id="PS00070">
    <property type="entry name" value="ALDEHYDE_DEHYDR_CYS"/>
    <property type="match status" value="1"/>
</dbReference>
<dbReference type="InterPro" id="IPR016162">
    <property type="entry name" value="Ald_DH_N"/>
</dbReference>
<dbReference type="PANTHER" id="PTHR43866">
    <property type="entry name" value="MALONATE-SEMIALDEHYDE DEHYDROGENASE"/>
    <property type="match status" value="1"/>
</dbReference>
<keyword evidence="3" id="KW-0520">NAD</keyword>
<feature type="region of interest" description="Disordered" evidence="4">
    <location>
        <begin position="1"/>
        <end position="20"/>
    </location>
</feature>
<dbReference type="InterPro" id="IPR016160">
    <property type="entry name" value="Ald_DH_CS_CYS"/>
</dbReference>
<dbReference type="GO" id="GO:0006574">
    <property type="term" value="P:L-valine catabolic process"/>
    <property type="evidence" value="ECO:0007669"/>
    <property type="project" value="TreeGrafter"/>
</dbReference>
<dbReference type="RefSeq" id="WP_125698680.1">
    <property type="nucleotide sequence ID" value="NZ_RFES01000004.1"/>
</dbReference>
<organism evidence="6 7">
    <name type="scientific">Acinetobacter lactucae</name>
    <dbReference type="NCBI Taxonomy" id="1785128"/>
    <lineage>
        <taxon>Bacteria</taxon>
        <taxon>Pseudomonadati</taxon>
        <taxon>Pseudomonadota</taxon>
        <taxon>Gammaproteobacteria</taxon>
        <taxon>Moraxellales</taxon>
        <taxon>Moraxellaceae</taxon>
        <taxon>Acinetobacter</taxon>
        <taxon>Acinetobacter calcoaceticus/baumannii complex</taxon>
    </lineage>
</organism>
<dbReference type="CDD" id="cd07085">
    <property type="entry name" value="ALDH_F6_MMSDH"/>
    <property type="match status" value="1"/>
</dbReference>
<dbReference type="AlphaFoldDB" id="A0A429K2E9"/>
<dbReference type="Pfam" id="PF00171">
    <property type="entry name" value="Aldedh"/>
    <property type="match status" value="1"/>
</dbReference>
<dbReference type="InterPro" id="IPR015590">
    <property type="entry name" value="Aldehyde_DH_dom"/>
</dbReference>
<dbReference type="GO" id="GO:0006210">
    <property type="term" value="P:thymine catabolic process"/>
    <property type="evidence" value="ECO:0007669"/>
    <property type="project" value="TreeGrafter"/>
</dbReference>
<dbReference type="Proteomes" id="UP000276905">
    <property type="component" value="Unassembled WGS sequence"/>
</dbReference>
<dbReference type="GO" id="GO:0004491">
    <property type="term" value="F:methylmalonate-semialdehyde dehydrogenase (acylating, NAD) activity"/>
    <property type="evidence" value="ECO:0007669"/>
    <property type="project" value="UniProtKB-EC"/>
</dbReference>
<evidence type="ECO:0000313" key="7">
    <source>
        <dbReference type="Proteomes" id="UP000276905"/>
    </source>
</evidence>
<evidence type="ECO:0000313" key="6">
    <source>
        <dbReference type="EMBL" id="RSO58057.1"/>
    </source>
</evidence>
<dbReference type="EMBL" id="RFES01000004">
    <property type="protein sequence ID" value="RSO58057.1"/>
    <property type="molecule type" value="Genomic_DNA"/>
</dbReference>
<dbReference type="NCBIfam" id="TIGR01722">
    <property type="entry name" value="MMSDH"/>
    <property type="match status" value="1"/>
</dbReference>
<name>A0A429K2E9_9GAMM</name>
<dbReference type="PANTHER" id="PTHR43866:SF4">
    <property type="entry name" value="MALONATE-SEMIALDEHYDE DEHYDROGENASE"/>
    <property type="match status" value="1"/>
</dbReference>
<dbReference type="Gene3D" id="3.40.605.10">
    <property type="entry name" value="Aldehyde Dehydrogenase, Chain A, domain 1"/>
    <property type="match status" value="1"/>
</dbReference>
<gene>
    <name evidence="6" type="ORF">EA756_07240</name>
</gene>
<comment type="caution">
    <text evidence="6">The sequence shown here is derived from an EMBL/GenBank/DDBJ whole genome shotgun (WGS) entry which is preliminary data.</text>
</comment>
<evidence type="ECO:0000256" key="2">
    <source>
        <dbReference type="ARBA" id="ARBA00023002"/>
    </source>
</evidence>
<dbReference type="InterPro" id="IPR010061">
    <property type="entry name" value="MeMal-semiAld_DH"/>
</dbReference>
<dbReference type="FunFam" id="3.40.605.10:FF:000003">
    <property type="entry name" value="Methylmalonate-semialdehyde dehydrogenase [acylating]"/>
    <property type="match status" value="1"/>
</dbReference>
<dbReference type="Gene3D" id="3.40.309.10">
    <property type="entry name" value="Aldehyde Dehydrogenase, Chain A, domain 2"/>
    <property type="match status" value="1"/>
</dbReference>
<feature type="domain" description="Aldehyde dehydrogenase" evidence="5">
    <location>
        <begin position="38"/>
        <end position="500"/>
    </location>
</feature>
<dbReference type="InterPro" id="IPR016161">
    <property type="entry name" value="Ald_DH/histidinol_DH"/>
</dbReference>
<evidence type="ECO:0000259" key="5">
    <source>
        <dbReference type="Pfam" id="PF00171"/>
    </source>
</evidence>
<keyword evidence="2" id="KW-0560">Oxidoreductase</keyword>
<dbReference type="SUPFAM" id="SSF53720">
    <property type="entry name" value="ALDH-like"/>
    <property type="match status" value="1"/>
</dbReference>